<dbReference type="RefSeq" id="WP_114187870.1">
    <property type="nucleotide sequence ID" value="NZ_BJYU01000053.1"/>
</dbReference>
<sequence>MFISTESARLAGNKLSRSHFAPAEDGTIGYLGFVLHRANNSVSGVVKIVHDAATADAARMEAAARAVIPDDEALLCAKLASTFCLGILSGEDHAAVACASVLHKNKGFPTGMLLGATLTDEDTIDLTKPFTLACGFERTVEEEYIALNAIIHQLLREDE</sequence>
<evidence type="ECO:0000313" key="1">
    <source>
        <dbReference type="EMBL" id="GEO16013.1"/>
    </source>
</evidence>
<comment type="caution">
    <text evidence="1">The sequence shown here is derived from an EMBL/GenBank/DDBJ whole genome shotgun (WGS) entry which is preliminary data.</text>
</comment>
<organism evidence="1 2">
    <name type="scientific">Microvirga aerophila</name>
    <dbReference type="NCBI Taxonomy" id="670291"/>
    <lineage>
        <taxon>Bacteria</taxon>
        <taxon>Pseudomonadati</taxon>
        <taxon>Pseudomonadota</taxon>
        <taxon>Alphaproteobacteria</taxon>
        <taxon>Hyphomicrobiales</taxon>
        <taxon>Methylobacteriaceae</taxon>
        <taxon>Microvirga</taxon>
    </lineage>
</organism>
<dbReference type="AlphaFoldDB" id="A0A512BVP0"/>
<proteinExistence type="predicted"/>
<protein>
    <submittedName>
        <fullName evidence="1">Uncharacterized protein</fullName>
    </submittedName>
</protein>
<dbReference type="Proteomes" id="UP000321085">
    <property type="component" value="Unassembled WGS sequence"/>
</dbReference>
<keyword evidence="2" id="KW-1185">Reference proteome</keyword>
<gene>
    <name evidence="1" type="ORF">MAE02_37090</name>
</gene>
<evidence type="ECO:0000313" key="2">
    <source>
        <dbReference type="Proteomes" id="UP000321085"/>
    </source>
</evidence>
<name>A0A512BVP0_9HYPH</name>
<accession>A0A512BVP0</accession>
<reference evidence="1 2" key="1">
    <citation type="submission" date="2019-07" db="EMBL/GenBank/DDBJ databases">
        <title>Whole genome shotgun sequence of Microvirga aerophila NBRC 106136.</title>
        <authorList>
            <person name="Hosoyama A."/>
            <person name="Uohara A."/>
            <person name="Ohji S."/>
            <person name="Ichikawa N."/>
        </authorList>
    </citation>
    <scope>NUCLEOTIDE SEQUENCE [LARGE SCALE GENOMIC DNA]</scope>
    <source>
        <strain evidence="1 2">NBRC 106136</strain>
    </source>
</reference>
<dbReference type="EMBL" id="BJYU01000053">
    <property type="protein sequence ID" value="GEO16013.1"/>
    <property type="molecule type" value="Genomic_DNA"/>
</dbReference>